<organism evidence="7 8">
    <name type="scientific">Rhodococcus ruber</name>
    <dbReference type="NCBI Taxonomy" id="1830"/>
    <lineage>
        <taxon>Bacteria</taxon>
        <taxon>Bacillati</taxon>
        <taxon>Actinomycetota</taxon>
        <taxon>Actinomycetes</taxon>
        <taxon>Mycobacteriales</taxon>
        <taxon>Nocardiaceae</taxon>
        <taxon>Rhodococcus</taxon>
    </lineage>
</organism>
<evidence type="ECO:0000313" key="7">
    <source>
        <dbReference type="EMBL" id="CDZ87214.1"/>
    </source>
</evidence>
<evidence type="ECO:0000256" key="3">
    <source>
        <dbReference type="ARBA" id="ARBA00023172"/>
    </source>
</evidence>
<evidence type="ECO:0000259" key="6">
    <source>
        <dbReference type="PROSITE" id="PS51900"/>
    </source>
</evidence>
<evidence type="ECO:0000256" key="1">
    <source>
        <dbReference type="ARBA" id="ARBA00008857"/>
    </source>
</evidence>
<dbReference type="SUPFAM" id="SSF56349">
    <property type="entry name" value="DNA breaking-rejoining enzymes"/>
    <property type="match status" value="1"/>
</dbReference>
<evidence type="ECO:0000256" key="5">
    <source>
        <dbReference type="SAM" id="MobiDB-lite"/>
    </source>
</evidence>
<dbReference type="InterPro" id="IPR002104">
    <property type="entry name" value="Integrase_catalytic"/>
</dbReference>
<dbReference type="SUPFAM" id="SSF47823">
    <property type="entry name" value="lambda integrase-like, N-terminal domain"/>
    <property type="match status" value="1"/>
</dbReference>
<dbReference type="PROSITE" id="PS51900">
    <property type="entry name" value="CB"/>
    <property type="match status" value="1"/>
</dbReference>
<dbReference type="Proteomes" id="UP000042997">
    <property type="component" value="Unassembled WGS sequence"/>
</dbReference>
<dbReference type="GO" id="GO:0015074">
    <property type="term" value="P:DNA integration"/>
    <property type="evidence" value="ECO:0007669"/>
    <property type="project" value="InterPro"/>
</dbReference>
<name>A0A098BER7_9NOCA</name>
<feature type="region of interest" description="Disordered" evidence="5">
    <location>
        <begin position="86"/>
        <end position="106"/>
    </location>
</feature>
<dbReference type="PANTHER" id="PTHR30349">
    <property type="entry name" value="PHAGE INTEGRASE-RELATED"/>
    <property type="match status" value="1"/>
</dbReference>
<keyword evidence="2 4" id="KW-0238">DNA-binding</keyword>
<protein>
    <submittedName>
        <fullName evidence="7">Phage integrase family protein</fullName>
    </submittedName>
</protein>
<dbReference type="CDD" id="cd00397">
    <property type="entry name" value="DNA_BRE_C"/>
    <property type="match status" value="1"/>
</dbReference>
<dbReference type="InterPro" id="IPR011010">
    <property type="entry name" value="DNA_brk_join_enz"/>
</dbReference>
<comment type="similarity">
    <text evidence="1">Belongs to the 'phage' integrase family.</text>
</comment>
<dbReference type="InterPro" id="IPR050090">
    <property type="entry name" value="Tyrosine_recombinase_XerCD"/>
</dbReference>
<dbReference type="PANTHER" id="PTHR30349:SF64">
    <property type="entry name" value="PROPHAGE INTEGRASE INTD-RELATED"/>
    <property type="match status" value="1"/>
</dbReference>
<dbReference type="InterPro" id="IPR044068">
    <property type="entry name" value="CB"/>
</dbReference>
<evidence type="ECO:0000313" key="8">
    <source>
        <dbReference type="Proteomes" id="UP000042997"/>
    </source>
</evidence>
<reference evidence="7 8" key="1">
    <citation type="journal article" date="2014" name="Genome Announc.">
        <title>Draft Genome Sequence of Propane- and Butane-Oxidizing Actinobacterium Rhodococcus ruber IEGM 231.</title>
        <authorList>
            <person name="Ivshina I.B."/>
            <person name="Kuyukina M.S."/>
            <person name="Krivoruchko A.V."/>
            <person name="Barbe V."/>
            <person name="Fischer C."/>
        </authorList>
    </citation>
    <scope>NUCLEOTIDE SEQUENCE [LARGE SCALE GENOMIC DNA]</scope>
</reference>
<keyword evidence="3" id="KW-0233">DNA recombination</keyword>
<dbReference type="InterPro" id="IPR010998">
    <property type="entry name" value="Integrase_recombinase_N"/>
</dbReference>
<dbReference type="Gene3D" id="1.10.150.130">
    <property type="match status" value="1"/>
</dbReference>
<sequence length="312" mass="34118">MAEQRITWSLWFVDLIRFLLDRDLRLATVTPVSVFEWIDWQDVRREPRRGGDDKGPRGTAASTINRRVAAVRALFEYLVMTGMRADNPVPSPRRGQGLRPQARGLLGHLGPRRPRAGWCANRGCCPNPSTPTRWSSSWRRCAPIGIGDGVGDAVRGSAQRRGAIPAVGGGGFRSTSGAGARQGRKERLVPVDAVFFTELSAYLRPERPPGRATAECFVVLRGPTHGAPVTEAGLRSLFRRHRDLSGATRVRPHRLRHTYGTELTSAGIDLAVLRELMGHVSLETIAGRVHQSADQLAAEYGAARASLAGARR</sequence>
<dbReference type="GO" id="GO:0006310">
    <property type="term" value="P:DNA recombination"/>
    <property type="evidence" value="ECO:0007669"/>
    <property type="project" value="UniProtKB-KW"/>
</dbReference>
<feature type="region of interest" description="Disordered" evidence="5">
    <location>
        <begin position="165"/>
        <end position="184"/>
    </location>
</feature>
<dbReference type="Gene3D" id="1.10.443.10">
    <property type="entry name" value="Intergrase catalytic core"/>
    <property type="match status" value="1"/>
</dbReference>
<accession>A0A098BER7</accession>
<feature type="domain" description="Core-binding (CB)" evidence="6">
    <location>
        <begin position="1"/>
        <end position="79"/>
    </location>
</feature>
<dbReference type="EMBL" id="CCSD01000032">
    <property type="protein sequence ID" value="CDZ87214.1"/>
    <property type="molecule type" value="Genomic_DNA"/>
</dbReference>
<evidence type="ECO:0000256" key="2">
    <source>
        <dbReference type="ARBA" id="ARBA00023125"/>
    </source>
</evidence>
<dbReference type="Pfam" id="PF00589">
    <property type="entry name" value="Phage_integrase"/>
    <property type="match status" value="1"/>
</dbReference>
<evidence type="ECO:0000256" key="4">
    <source>
        <dbReference type="PROSITE-ProRule" id="PRU01248"/>
    </source>
</evidence>
<proteinExistence type="inferred from homology"/>
<gene>
    <name evidence="7" type="ORF">RHRU231_230042</name>
</gene>
<dbReference type="AlphaFoldDB" id="A0A098BER7"/>
<dbReference type="InterPro" id="IPR013762">
    <property type="entry name" value="Integrase-like_cat_sf"/>
</dbReference>
<dbReference type="GO" id="GO:0003677">
    <property type="term" value="F:DNA binding"/>
    <property type="evidence" value="ECO:0007669"/>
    <property type="project" value="UniProtKB-UniRule"/>
</dbReference>